<organism evidence="2 3">
    <name type="scientific">Pseudobacteroides cellulosolvens ATCC 35603 = DSM 2933</name>
    <dbReference type="NCBI Taxonomy" id="398512"/>
    <lineage>
        <taxon>Bacteria</taxon>
        <taxon>Bacillati</taxon>
        <taxon>Bacillota</taxon>
        <taxon>Clostridia</taxon>
        <taxon>Eubacteriales</taxon>
        <taxon>Oscillospiraceae</taxon>
        <taxon>Pseudobacteroides</taxon>
    </lineage>
</organism>
<dbReference type="InterPro" id="IPR002509">
    <property type="entry name" value="NODB_dom"/>
</dbReference>
<protein>
    <submittedName>
        <fullName evidence="2">Polysaccharide deacetylase</fullName>
    </submittedName>
</protein>
<comment type="caution">
    <text evidence="2">The sequence shown here is derived from an EMBL/GenBank/DDBJ whole genome shotgun (WGS) entry which is preliminary data.</text>
</comment>
<dbReference type="PANTHER" id="PTHR10587">
    <property type="entry name" value="GLYCOSYL TRANSFERASE-RELATED"/>
    <property type="match status" value="1"/>
</dbReference>
<dbReference type="STRING" id="398512.Bccel_4616"/>
<dbReference type="Pfam" id="PF01522">
    <property type="entry name" value="Polysacc_deac_1"/>
    <property type="match status" value="1"/>
</dbReference>
<dbReference type="RefSeq" id="WP_050753736.1">
    <property type="nucleotide sequence ID" value="NZ_JQKC01000001.1"/>
</dbReference>
<dbReference type="Proteomes" id="UP000036923">
    <property type="component" value="Unassembled WGS sequence"/>
</dbReference>
<sequence>MICKFTAESVSGSLNQRYNCNLEVYRRRCKIEIKTVIMFSSLIANIVLIILRLCDVNALSVNELDKSAAANDGFRNLYHSDCTRLDFIQKCFIASKQNTAEAVEIKTMDDRNLSKDKSALKKDEKVAYLTFDDGPTAKITPQVLRILKEHDIKATFFVLGEMCSLNPGILKDVQASGHLISNHTYSHDYDKIYSTKEAFVNELVKCEEAIVNVLGTQWNANKIIRFPGGSFGKKLAPFREAVKKKGYISYDWDALNGDAEGVKVPAKRLVENIVKSIEGKDKVIVLMHDSSGKETTIESLPEVIRLLKDKGYVFKTLDQHE</sequence>
<evidence type="ECO:0000313" key="3">
    <source>
        <dbReference type="Proteomes" id="UP000036923"/>
    </source>
</evidence>
<reference evidence="3" key="1">
    <citation type="submission" date="2015-07" db="EMBL/GenBank/DDBJ databases">
        <title>Near-Complete Genome Sequence of the Cellulolytic Bacterium Bacteroides (Pseudobacteroides) cellulosolvens ATCC 35603.</title>
        <authorList>
            <person name="Dassa B."/>
            <person name="Utturkar S.M."/>
            <person name="Klingeman D.M."/>
            <person name="Hurt R.A."/>
            <person name="Keller M."/>
            <person name="Xu J."/>
            <person name="Reddy Y.H.K."/>
            <person name="Borovok I."/>
            <person name="Grinberg I.R."/>
            <person name="Lamed R."/>
            <person name="Zhivin O."/>
            <person name="Bayer E.A."/>
            <person name="Brown S.D."/>
        </authorList>
    </citation>
    <scope>NUCLEOTIDE SEQUENCE [LARGE SCALE GENOMIC DNA]</scope>
    <source>
        <strain evidence="3">DSM 2933</strain>
    </source>
</reference>
<dbReference type="SUPFAM" id="SSF88713">
    <property type="entry name" value="Glycoside hydrolase/deacetylase"/>
    <property type="match status" value="1"/>
</dbReference>
<evidence type="ECO:0000313" key="2">
    <source>
        <dbReference type="EMBL" id="KNY29342.1"/>
    </source>
</evidence>
<dbReference type="PANTHER" id="PTHR10587:SF125">
    <property type="entry name" value="POLYSACCHARIDE DEACETYLASE YHEN-RELATED"/>
    <property type="match status" value="1"/>
</dbReference>
<dbReference type="Gene3D" id="3.20.20.370">
    <property type="entry name" value="Glycoside hydrolase/deacetylase"/>
    <property type="match status" value="1"/>
</dbReference>
<dbReference type="GO" id="GO:0016810">
    <property type="term" value="F:hydrolase activity, acting on carbon-nitrogen (but not peptide) bonds"/>
    <property type="evidence" value="ECO:0007669"/>
    <property type="project" value="InterPro"/>
</dbReference>
<dbReference type="InterPro" id="IPR050248">
    <property type="entry name" value="Polysacc_deacetylase_ArnD"/>
</dbReference>
<keyword evidence="3" id="KW-1185">Reference proteome</keyword>
<evidence type="ECO:0000259" key="1">
    <source>
        <dbReference type="PROSITE" id="PS51677"/>
    </source>
</evidence>
<dbReference type="PROSITE" id="PS51677">
    <property type="entry name" value="NODB"/>
    <property type="match status" value="1"/>
</dbReference>
<dbReference type="AlphaFoldDB" id="A0A0L6JV87"/>
<dbReference type="OrthoDB" id="258610at2"/>
<accession>A0A0L6JV87</accession>
<dbReference type="CDD" id="cd10944">
    <property type="entry name" value="CE4_SmPgdA_like"/>
    <property type="match status" value="1"/>
</dbReference>
<name>A0A0L6JV87_9FIRM</name>
<gene>
    <name evidence="2" type="ORF">Bccel_4616</name>
</gene>
<feature type="domain" description="NodB homology" evidence="1">
    <location>
        <begin position="125"/>
        <end position="315"/>
    </location>
</feature>
<dbReference type="EMBL" id="LGTC01000001">
    <property type="protein sequence ID" value="KNY29342.1"/>
    <property type="molecule type" value="Genomic_DNA"/>
</dbReference>
<dbReference type="eggNOG" id="COG0726">
    <property type="taxonomic scope" value="Bacteria"/>
</dbReference>
<dbReference type="InterPro" id="IPR011330">
    <property type="entry name" value="Glyco_hydro/deAcase_b/a-brl"/>
</dbReference>
<dbReference type="GO" id="GO:0005975">
    <property type="term" value="P:carbohydrate metabolic process"/>
    <property type="evidence" value="ECO:0007669"/>
    <property type="project" value="InterPro"/>
</dbReference>
<proteinExistence type="predicted"/>